<proteinExistence type="predicted"/>
<dbReference type="EMBL" id="JBIRGQ010000012">
    <property type="protein sequence ID" value="MFH8551439.1"/>
    <property type="molecule type" value="Genomic_DNA"/>
</dbReference>
<name>A0ABW7R4Z6_9ACTN</name>
<gene>
    <name evidence="1" type="ORF">ACH4F9_41285</name>
</gene>
<keyword evidence="2" id="KW-1185">Reference proteome</keyword>
<evidence type="ECO:0000313" key="2">
    <source>
        <dbReference type="Proteomes" id="UP001610818"/>
    </source>
</evidence>
<organism evidence="1 2">
    <name type="scientific">Streptomyces longisporoflavus</name>
    <dbReference type="NCBI Taxonomy" id="28044"/>
    <lineage>
        <taxon>Bacteria</taxon>
        <taxon>Bacillati</taxon>
        <taxon>Actinomycetota</taxon>
        <taxon>Actinomycetes</taxon>
        <taxon>Kitasatosporales</taxon>
        <taxon>Streptomycetaceae</taxon>
        <taxon>Streptomyces</taxon>
    </lineage>
</organism>
<dbReference type="Proteomes" id="UP001610818">
    <property type="component" value="Unassembled WGS sequence"/>
</dbReference>
<sequence length="77" mass="8487">MLVHGPHLEEVFAEQHRPHQSDLHALKQAADRNARALPLHQLTATAAGQLQCVRDFLRARTPAAPGAAALTETRDYQ</sequence>
<protein>
    <submittedName>
        <fullName evidence="1">Uncharacterized protein</fullName>
    </submittedName>
</protein>
<evidence type="ECO:0000313" key="1">
    <source>
        <dbReference type="EMBL" id="MFH8551439.1"/>
    </source>
</evidence>
<accession>A0ABW7R4Z6</accession>
<comment type="caution">
    <text evidence="1">The sequence shown here is derived from an EMBL/GenBank/DDBJ whole genome shotgun (WGS) entry which is preliminary data.</text>
</comment>
<dbReference type="RefSeq" id="WP_397718364.1">
    <property type="nucleotide sequence ID" value="NZ_JBIRGN010000012.1"/>
</dbReference>
<reference evidence="1 2" key="1">
    <citation type="submission" date="2024-10" db="EMBL/GenBank/DDBJ databases">
        <title>The Natural Products Discovery Center: Release of the First 8490 Sequenced Strains for Exploring Actinobacteria Biosynthetic Diversity.</title>
        <authorList>
            <person name="Kalkreuter E."/>
            <person name="Kautsar S.A."/>
            <person name="Yang D."/>
            <person name="Bader C.D."/>
            <person name="Teijaro C.N."/>
            <person name="Fluegel L."/>
            <person name="Davis C.M."/>
            <person name="Simpson J.R."/>
            <person name="Lauterbach L."/>
            <person name="Steele A.D."/>
            <person name="Gui C."/>
            <person name="Meng S."/>
            <person name="Li G."/>
            <person name="Viehrig K."/>
            <person name="Ye F."/>
            <person name="Su P."/>
            <person name="Kiefer A.F."/>
            <person name="Nichols A."/>
            <person name="Cepeda A.J."/>
            <person name="Yan W."/>
            <person name="Fan B."/>
            <person name="Jiang Y."/>
            <person name="Adhikari A."/>
            <person name="Zheng C.-J."/>
            <person name="Schuster L."/>
            <person name="Cowan T.M."/>
            <person name="Smanski M.J."/>
            <person name="Chevrette M.G."/>
            <person name="De Carvalho L.P.S."/>
            <person name="Shen B."/>
        </authorList>
    </citation>
    <scope>NUCLEOTIDE SEQUENCE [LARGE SCALE GENOMIC DNA]</scope>
    <source>
        <strain evidence="1 2">NPDC017990</strain>
    </source>
</reference>